<feature type="compositionally biased region" description="Basic and acidic residues" evidence="1">
    <location>
        <begin position="59"/>
        <end position="71"/>
    </location>
</feature>
<dbReference type="AlphaFoldDB" id="A0A392REM1"/>
<dbReference type="EMBL" id="LXQA010219451">
    <property type="protein sequence ID" value="MCI35021.1"/>
    <property type="molecule type" value="Genomic_DNA"/>
</dbReference>
<feature type="non-terminal residue" evidence="2">
    <location>
        <position position="71"/>
    </location>
</feature>
<feature type="region of interest" description="Disordered" evidence="1">
    <location>
        <begin position="1"/>
        <end position="20"/>
    </location>
</feature>
<sequence>MVLTQWQGLSPEDTSWEPWPSLSKTYHLEDKVSFPAEGGVSSPITIDTSTTTKRQLTTKPKEMNQPNEEKQ</sequence>
<comment type="caution">
    <text evidence="2">The sequence shown here is derived from an EMBL/GenBank/DDBJ whole genome shotgun (WGS) entry which is preliminary data.</text>
</comment>
<organism evidence="2 3">
    <name type="scientific">Trifolium medium</name>
    <dbReference type="NCBI Taxonomy" id="97028"/>
    <lineage>
        <taxon>Eukaryota</taxon>
        <taxon>Viridiplantae</taxon>
        <taxon>Streptophyta</taxon>
        <taxon>Embryophyta</taxon>
        <taxon>Tracheophyta</taxon>
        <taxon>Spermatophyta</taxon>
        <taxon>Magnoliopsida</taxon>
        <taxon>eudicotyledons</taxon>
        <taxon>Gunneridae</taxon>
        <taxon>Pentapetalae</taxon>
        <taxon>rosids</taxon>
        <taxon>fabids</taxon>
        <taxon>Fabales</taxon>
        <taxon>Fabaceae</taxon>
        <taxon>Papilionoideae</taxon>
        <taxon>50 kb inversion clade</taxon>
        <taxon>NPAAA clade</taxon>
        <taxon>Hologalegina</taxon>
        <taxon>IRL clade</taxon>
        <taxon>Trifolieae</taxon>
        <taxon>Trifolium</taxon>
    </lineage>
</organism>
<evidence type="ECO:0000256" key="1">
    <source>
        <dbReference type="SAM" id="MobiDB-lite"/>
    </source>
</evidence>
<name>A0A392REM1_9FABA</name>
<proteinExistence type="predicted"/>
<reference evidence="2 3" key="1">
    <citation type="journal article" date="2018" name="Front. Plant Sci.">
        <title>Red Clover (Trifolium pratense) and Zigzag Clover (T. medium) - A Picture of Genomic Similarities and Differences.</title>
        <authorList>
            <person name="Dluhosova J."/>
            <person name="Istvanek J."/>
            <person name="Nedelnik J."/>
            <person name="Repkova J."/>
        </authorList>
    </citation>
    <scope>NUCLEOTIDE SEQUENCE [LARGE SCALE GENOMIC DNA]</scope>
    <source>
        <strain evidence="3">cv. 10/8</strain>
        <tissue evidence="2">Leaf</tissue>
    </source>
</reference>
<evidence type="ECO:0000313" key="2">
    <source>
        <dbReference type="EMBL" id="MCI35021.1"/>
    </source>
</evidence>
<dbReference type="Proteomes" id="UP000265520">
    <property type="component" value="Unassembled WGS sequence"/>
</dbReference>
<protein>
    <recommendedName>
        <fullName evidence="4">Chromo domain-containing protein</fullName>
    </recommendedName>
</protein>
<feature type="compositionally biased region" description="Low complexity" evidence="1">
    <location>
        <begin position="41"/>
        <end position="58"/>
    </location>
</feature>
<keyword evidence="3" id="KW-1185">Reference proteome</keyword>
<feature type="region of interest" description="Disordered" evidence="1">
    <location>
        <begin position="34"/>
        <end position="71"/>
    </location>
</feature>
<evidence type="ECO:0000313" key="3">
    <source>
        <dbReference type="Proteomes" id="UP000265520"/>
    </source>
</evidence>
<evidence type="ECO:0008006" key="4">
    <source>
        <dbReference type="Google" id="ProtNLM"/>
    </source>
</evidence>
<accession>A0A392REM1</accession>